<dbReference type="FunFam" id="1.10.10.10:FF:000001">
    <property type="entry name" value="LysR family transcriptional regulator"/>
    <property type="match status" value="1"/>
</dbReference>
<evidence type="ECO:0000256" key="3">
    <source>
        <dbReference type="ARBA" id="ARBA00023125"/>
    </source>
</evidence>
<dbReference type="Proteomes" id="UP000050411">
    <property type="component" value="Unassembled WGS sequence"/>
</dbReference>
<dbReference type="PANTHER" id="PTHR30346:SF0">
    <property type="entry name" value="HCA OPERON TRANSCRIPTIONAL ACTIVATOR HCAR"/>
    <property type="match status" value="1"/>
</dbReference>
<dbReference type="CDD" id="cd08412">
    <property type="entry name" value="PBP2_PAO1_like"/>
    <property type="match status" value="1"/>
</dbReference>
<evidence type="ECO:0000256" key="2">
    <source>
        <dbReference type="ARBA" id="ARBA00023015"/>
    </source>
</evidence>
<name>A0A0P9MH46_9PSED</name>
<evidence type="ECO:0000256" key="1">
    <source>
        <dbReference type="ARBA" id="ARBA00009437"/>
    </source>
</evidence>
<dbReference type="PANTHER" id="PTHR30346">
    <property type="entry name" value="TRANSCRIPTIONAL DUAL REGULATOR HCAR-RELATED"/>
    <property type="match status" value="1"/>
</dbReference>
<gene>
    <name evidence="6" type="ORF">ALO92_04774</name>
</gene>
<proteinExistence type="inferred from homology"/>
<reference evidence="6 7" key="1">
    <citation type="submission" date="2015-09" db="EMBL/GenBank/DDBJ databases">
        <title>Genome announcement of multiple Pseudomonas syringae strains.</title>
        <authorList>
            <person name="Thakur S."/>
            <person name="Wang P.W."/>
            <person name="Gong Y."/>
            <person name="Weir B.S."/>
            <person name="Guttman D.S."/>
        </authorList>
    </citation>
    <scope>NUCLEOTIDE SEQUENCE [LARGE SCALE GENOMIC DNA]</scope>
    <source>
        <strain evidence="6 7">ICMP19117</strain>
    </source>
</reference>
<dbReference type="AlphaFoldDB" id="A0A0P9MH46"/>
<dbReference type="PRINTS" id="PR00039">
    <property type="entry name" value="HTHLYSR"/>
</dbReference>
<keyword evidence="3" id="KW-0238">DNA-binding</keyword>
<keyword evidence="4" id="KW-0804">Transcription</keyword>
<dbReference type="GO" id="GO:0032993">
    <property type="term" value="C:protein-DNA complex"/>
    <property type="evidence" value="ECO:0007669"/>
    <property type="project" value="TreeGrafter"/>
</dbReference>
<dbReference type="Pfam" id="PF00126">
    <property type="entry name" value="HTH_1"/>
    <property type="match status" value="1"/>
</dbReference>
<evidence type="ECO:0000313" key="6">
    <source>
        <dbReference type="EMBL" id="KPW83116.1"/>
    </source>
</evidence>
<dbReference type="Pfam" id="PF03466">
    <property type="entry name" value="LysR_substrate"/>
    <property type="match status" value="1"/>
</dbReference>
<dbReference type="SUPFAM" id="SSF46785">
    <property type="entry name" value="Winged helix' DNA-binding domain"/>
    <property type="match status" value="1"/>
</dbReference>
<comment type="similarity">
    <text evidence="1">Belongs to the LysR transcriptional regulatory family.</text>
</comment>
<dbReference type="GO" id="GO:0003700">
    <property type="term" value="F:DNA-binding transcription factor activity"/>
    <property type="evidence" value="ECO:0007669"/>
    <property type="project" value="InterPro"/>
</dbReference>
<dbReference type="InterPro" id="IPR000847">
    <property type="entry name" value="LysR_HTH_N"/>
</dbReference>
<comment type="caution">
    <text evidence="6">The sequence shown here is derived from an EMBL/GenBank/DDBJ whole genome shotgun (WGS) entry which is preliminary data.</text>
</comment>
<evidence type="ECO:0000313" key="7">
    <source>
        <dbReference type="Proteomes" id="UP000050411"/>
    </source>
</evidence>
<dbReference type="InterPro" id="IPR036388">
    <property type="entry name" value="WH-like_DNA-bd_sf"/>
</dbReference>
<dbReference type="Gene3D" id="1.10.10.10">
    <property type="entry name" value="Winged helix-like DNA-binding domain superfamily/Winged helix DNA-binding domain"/>
    <property type="match status" value="1"/>
</dbReference>
<dbReference type="EMBL" id="LJQB01000075">
    <property type="protein sequence ID" value="KPW83116.1"/>
    <property type="molecule type" value="Genomic_DNA"/>
</dbReference>
<sequence>MDSTRCTHLDARSVERQACRFRKVQRAGRIAVQADRIEFDTQILTLDGTHQTLQARTHHAGCDFGRVQRAYVTGENDGAAEVVIAISIELADHRLAQLLGDLADNRTGHAVKQQIRLQALQVFHQQSGCGFVPGQVHVQGTMGFEMLQGHAVNPRQLAQGSQLVEHVVDEFLGRRVDMPAAKADQVAEPRVCADGNAQALRLLDRAAHGAGVTRVKPGRNIGGADKRHQFNVDAVTNGPRAKAFTHVRVEIHLHGYCSWGLSGQRAIRLHAKHVKFSRTPWVDLLTDTPSSEKQIPRPVQPLSGVLMSLTLRQVRYFVATAEIGQISQAAIHLNISQSAVTTAIKELESMLGTLLFQRSAQGMSLTEAGRHFLNRAYVILRSVDDALNSPLPDIRASGVLRLAASYTVIGYFLPHHLQRLEHWHPDVAIEVHEQERQAIEQGLLQGRFDMAVVLTANITHPDIISETLFNSERRLWLSSHHPLCQRASVSLADVAQEPYILLTVDEAEQSAMRYWELAGQQPNVRIRTSSVEAVRSMVANGSGVAILSDLVHRPWSLEGKRIETITVTDTVTPMSVGLAWHRERELSPAMQAFRNYFHDAFLAPQQLSARR</sequence>
<keyword evidence="2" id="KW-0805">Transcription regulation</keyword>
<dbReference type="PATRIC" id="fig|200452.3.peg.2079"/>
<dbReference type="Gene3D" id="3.40.190.10">
    <property type="entry name" value="Periplasmic binding protein-like II"/>
    <property type="match status" value="2"/>
</dbReference>
<dbReference type="InterPro" id="IPR036390">
    <property type="entry name" value="WH_DNA-bd_sf"/>
</dbReference>
<organism evidence="6 7">
    <name type="scientific">Pseudomonas congelans</name>
    <dbReference type="NCBI Taxonomy" id="200452"/>
    <lineage>
        <taxon>Bacteria</taxon>
        <taxon>Pseudomonadati</taxon>
        <taxon>Pseudomonadota</taxon>
        <taxon>Gammaproteobacteria</taxon>
        <taxon>Pseudomonadales</taxon>
        <taxon>Pseudomonadaceae</taxon>
        <taxon>Pseudomonas</taxon>
    </lineage>
</organism>
<dbReference type="PROSITE" id="PS50931">
    <property type="entry name" value="HTH_LYSR"/>
    <property type="match status" value="1"/>
</dbReference>
<evidence type="ECO:0000256" key="4">
    <source>
        <dbReference type="ARBA" id="ARBA00023163"/>
    </source>
</evidence>
<dbReference type="GO" id="GO:0003677">
    <property type="term" value="F:DNA binding"/>
    <property type="evidence" value="ECO:0007669"/>
    <property type="project" value="UniProtKB-KW"/>
</dbReference>
<dbReference type="SUPFAM" id="SSF53850">
    <property type="entry name" value="Periplasmic binding protein-like II"/>
    <property type="match status" value="1"/>
</dbReference>
<dbReference type="InterPro" id="IPR005119">
    <property type="entry name" value="LysR_subst-bd"/>
</dbReference>
<evidence type="ECO:0000259" key="5">
    <source>
        <dbReference type="PROSITE" id="PS50931"/>
    </source>
</evidence>
<protein>
    <submittedName>
        <fullName evidence="6">LysR family transcriptional regulator</fullName>
    </submittedName>
</protein>
<feature type="domain" description="HTH lysR-type" evidence="5">
    <location>
        <begin position="309"/>
        <end position="366"/>
    </location>
</feature>
<accession>A0A0P9MH46</accession>